<evidence type="ECO:0000313" key="1">
    <source>
        <dbReference type="EMBL" id="MFD1939603.1"/>
    </source>
</evidence>
<proteinExistence type="predicted"/>
<keyword evidence="2" id="KW-1185">Reference proteome</keyword>
<reference evidence="2" key="1">
    <citation type="journal article" date="2019" name="Int. J. Syst. Evol. Microbiol.">
        <title>The Global Catalogue of Microorganisms (GCM) 10K type strain sequencing project: providing services to taxonomists for standard genome sequencing and annotation.</title>
        <authorList>
            <consortium name="The Broad Institute Genomics Platform"/>
            <consortium name="The Broad Institute Genome Sequencing Center for Infectious Disease"/>
            <person name="Wu L."/>
            <person name="Ma J."/>
        </authorList>
    </citation>
    <scope>NUCLEOTIDE SEQUENCE [LARGE SCALE GENOMIC DNA]</scope>
    <source>
        <strain evidence="2">ICMP 6774ER</strain>
    </source>
</reference>
<evidence type="ECO:0000313" key="2">
    <source>
        <dbReference type="Proteomes" id="UP001597368"/>
    </source>
</evidence>
<name>A0ABW4TC59_9ACTN</name>
<comment type="caution">
    <text evidence="1">The sequence shown here is derived from an EMBL/GenBank/DDBJ whole genome shotgun (WGS) entry which is preliminary data.</text>
</comment>
<dbReference type="RefSeq" id="WP_379582036.1">
    <property type="nucleotide sequence ID" value="NZ_JBHUFV010000087.1"/>
</dbReference>
<sequence length="127" mass="13778">MTDREAFAYFLGNIAAVHRARSAVVDGTADDPGTVNPGAVAAVAVPDFLRAGWGGAASVVLRTLQRAFGRQLTPAGRAAWTSGEEGRRRASVYLTRPPFTRNHTWESDHKQLPSWCSRRAARRYGPG</sequence>
<accession>A0ABW4TC59</accession>
<protein>
    <submittedName>
        <fullName evidence="1">Uncharacterized protein</fullName>
    </submittedName>
</protein>
<dbReference type="Proteomes" id="UP001597368">
    <property type="component" value="Unassembled WGS sequence"/>
</dbReference>
<dbReference type="EMBL" id="JBHUFV010000087">
    <property type="protein sequence ID" value="MFD1939603.1"/>
    <property type="molecule type" value="Genomic_DNA"/>
</dbReference>
<gene>
    <name evidence="1" type="ORF">ACFSKW_49905</name>
</gene>
<organism evidence="1 2">
    <name type="scientific">Nonomuraea mangrovi</name>
    <dbReference type="NCBI Taxonomy" id="2316207"/>
    <lineage>
        <taxon>Bacteria</taxon>
        <taxon>Bacillati</taxon>
        <taxon>Actinomycetota</taxon>
        <taxon>Actinomycetes</taxon>
        <taxon>Streptosporangiales</taxon>
        <taxon>Streptosporangiaceae</taxon>
        <taxon>Nonomuraea</taxon>
    </lineage>
</organism>